<organism evidence="2 3">
    <name type="scientific">Microbacterium hydrocarbonoxydans</name>
    <dbReference type="NCBI Taxonomy" id="273678"/>
    <lineage>
        <taxon>Bacteria</taxon>
        <taxon>Bacillati</taxon>
        <taxon>Actinomycetota</taxon>
        <taxon>Actinomycetes</taxon>
        <taxon>Micrococcales</taxon>
        <taxon>Microbacteriaceae</taxon>
        <taxon>Microbacterium</taxon>
    </lineage>
</organism>
<dbReference type="PATRIC" id="fig|273678.4.peg.3675"/>
<proteinExistence type="predicted"/>
<dbReference type="AlphaFoldDB" id="A0A0M2HK06"/>
<feature type="transmembrane region" description="Helical" evidence="1">
    <location>
        <begin position="40"/>
        <end position="57"/>
    </location>
</feature>
<keyword evidence="3" id="KW-1185">Reference proteome</keyword>
<keyword evidence="1" id="KW-0812">Transmembrane</keyword>
<dbReference type="Proteomes" id="UP000033900">
    <property type="component" value="Unassembled WGS sequence"/>
</dbReference>
<name>A0A0M2HK06_9MICO</name>
<sequence>MTMKKQMLNTKKQVRKAAAATASNPLQLLGSWGVRSSHAYTAGFAAIGVSFLSWLISRGRKDSRDQSDRWGLFIGEWAPTLFAIGIALKHEED</sequence>
<protein>
    <submittedName>
        <fullName evidence="2">Uncharacterized protein</fullName>
    </submittedName>
</protein>
<feature type="transmembrane region" description="Helical" evidence="1">
    <location>
        <begin position="69"/>
        <end position="88"/>
    </location>
</feature>
<dbReference type="STRING" id="273678.RS84_03680"/>
<dbReference type="RefSeq" id="WP_235281530.1">
    <property type="nucleotide sequence ID" value="NZ_JYJB01000010.1"/>
</dbReference>
<accession>A0A0M2HK06</accession>
<evidence type="ECO:0000313" key="2">
    <source>
        <dbReference type="EMBL" id="KJL47034.1"/>
    </source>
</evidence>
<dbReference type="EMBL" id="JYJB01000010">
    <property type="protein sequence ID" value="KJL47034.1"/>
    <property type="molecule type" value="Genomic_DNA"/>
</dbReference>
<evidence type="ECO:0000313" key="3">
    <source>
        <dbReference type="Proteomes" id="UP000033900"/>
    </source>
</evidence>
<keyword evidence="1" id="KW-1133">Transmembrane helix</keyword>
<reference evidence="2 3" key="1">
    <citation type="submission" date="2015-02" db="EMBL/GenBank/DDBJ databases">
        <title>Draft genome sequences of ten Microbacterium spp. with emphasis on heavy metal contaminated environments.</title>
        <authorList>
            <person name="Corretto E."/>
        </authorList>
    </citation>
    <scope>NUCLEOTIDE SEQUENCE [LARGE SCALE GENOMIC DNA]</scope>
    <source>
        <strain evidence="2 3">SA35</strain>
    </source>
</reference>
<evidence type="ECO:0000256" key="1">
    <source>
        <dbReference type="SAM" id="Phobius"/>
    </source>
</evidence>
<comment type="caution">
    <text evidence="2">The sequence shown here is derived from an EMBL/GenBank/DDBJ whole genome shotgun (WGS) entry which is preliminary data.</text>
</comment>
<gene>
    <name evidence="2" type="ORF">RS84_03680</name>
</gene>
<keyword evidence="1" id="KW-0472">Membrane</keyword>